<evidence type="ECO:0000256" key="1">
    <source>
        <dbReference type="ARBA" id="ARBA00004173"/>
    </source>
</evidence>
<evidence type="ECO:0000313" key="10">
    <source>
        <dbReference type="EMBL" id="ROT78562.1"/>
    </source>
</evidence>
<keyword evidence="11" id="KW-1185">Reference proteome</keyword>
<dbReference type="PANTHER" id="PTHR28595:SF1">
    <property type="entry name" value="LARGE RIBOSOMAL SUBUNIT PROTEIN ML54"/>
    <property type="match status" value="1"/>
</dbReference>
<keyword evidence="2" id="KW-0809">Transit peptide</keyword>
<accession>A0A423TQ78</accession>
<organism evidence="10 11">
    <name type="scientific">Penaeus vannamei</name>
    <name type="common">Whiteleg shrimp</name>
    <name type="synonym">Litopenaeus vannamei</name>
    <dbReference type="NCBI Taxonomy" id="6689"/>
    <lineage>
        <taxon>Eukaryota</taxon>
        <taxon>Metazoa</taxon>
        <taxon>Ecdysozoa</taxon>
        <taxon>Arthropoda</taxon>
        <taxon>Crustacea</taxon>
        <taxon>Multicrustacea</taxon>
        <taxon>Malacostraca</taxon>
        <taxon>Eumalacostraca</taxon>
        <taxon>Eucarida</taxon>
        <taxon>Decapoda</taxon>
        <taxon>Dendrobranchiata</taxon>
        <taxon>Penaeoidea</taxon>
        <taxon>Penaeidae</taxon>
        <taxon>Penaeus</taxon>
    </lineage>
</organism>
<evidence type="ECO:0000256" key="7">
    <source>
        <dbReference type="ARBA" id="ARBA00035179"/>
    </source>
</evidence>
<dbReference type="Proteomes" id="UP000283509">
    <property type="component" value="Unassembled WGS sequence"/>
</dbReference>
<dbReference type="AlphaFoldDB" id="A0A423TQ78"/>
<keyword evidence="8" id="KW-0193">Cuticle</keyword>
<dbReference type="STRING" id="6689.A0A423TQ78"/>
<evidence type="ECO:0000256" key="8">
    <source>
        <dbReference type="PROSITE-ProRule" id="PRU00497"/>
    </source>
</evidence>
<keyword evidence="3 10" id="KW-0689">Ribosomal protein</keyword>
<feature type="region of interest" description="Disordered" evidence="9">
    <location>
        <begin position="16"/>
        <end position="36"/>
    </location>
</feature>
<evidence type="ECO:0000256" key="2">
    <source>
        <dbReference type="ARBA" id="ARBA00022946"/>
    </source>
</evidence>
<dbReference type="OrthoDB" id="10252718at2759"/>
<evidence type="ECO:0000256" key="3">
    <source>
        <dbReference type="ARBA" id="ARBA00022980"/>
    </source>
</evidence>
<dbReference type="PANTHER" id="PTHR28595">
    <property type="entry name" value="39S RIBOSOMAL PROTEIN L54, MITOCHONDRIAL"/>
    <property type="match status" value="1"/>
</dbReference>
<dbReference type="EMBL" id="QCYY01001363">
    <property type="protein sequence ID" value="ROT78562.1"/>
    <property type="molecule type" value="Genomic_DNA"/>
</dbReference>
<gene>
    <name evidence="10" type="ORF">C7M84_002718</name>
</gene>
<keyword evidence="5" id="KW-0687">Ribonucleoprotein</keyword>
<dbReference type="InterPro" id="IPR013870">
    <property type="entry name" value="Ribosomal_mL54"/>
</dbReference>
<evidence type="ECO:0000256" key="9">
    <source>
        <dbReference type="SAM" id="MobiDB-lite"/>
    </source>
</evidence>
<proteinExistence type="inferred from homology"/>
<dbReference type="GO" id="GO:0003735">
    <property type="term" value="F:structural constituent of ribosome"/>
    <property type="evidence" value="ECO:0007669"/>
    <property type="project" value="TreeGrafter"/>
</dbReference>
<name>A0A423TQ78_PENVA</name>
<evidence type="ECO:0000256" key="6">
    <source>
        <dbReference type="ARBA" id="ARBA00033752"/>
    </source>
</evidence>
<reference evidence="10 11" key="1">
    <citation type="submission" date="2018-04" db="EMBL/GenBank/DDBJ databases">
        <authorList>
            <person name="Zhang X."/>
            <person name="Yuan J."/>
            <person name="Li F."/>
            <person name="Xiang J."/>
        </authorList>
    </citation>
    <scope>NUCLEOTIDE SEQUENCE [LARGE SCALE GENOMIC DNA]</scope>
    <source>
        <tissue evidence="10">Muscle</tissue>
    </source>
</reference>
<protein>
    <recommendedName>
        <fullName evidence="7">Large ribosomal subunit protein mL54</fullName>
    </recommendedName>
</protein>
<reference evidence="10 11" key="2">
    <citation type="submission" date="2019-01" db="EMBL/GenBank/DDBJ databases">
        <title>The decoding of complex shrimp genome reveals the adaptation for benthos swimmer, frequently molting mechanism and breeding impact on genome.</title>
        <authorList>
            <person name="Sun Y."/>
            <person name="Gao Y."/>
            <person name="Yu Y."/>
        </authorList>
    </citation>
    <scope>NUCLEOTIDE SEQUENCE [LARGE SCALE GENOMIC DNA]</scope>
    <source>
        <tissue evidence="10">Muscle</tissue>
    </source>
</reference>
<dbReference type="PROSITE" id="PS51155">
    <property type="entry name" value="CHIT_BIND_RR_2"/>
    <property type="match status" value="1"/>
</dbReference>
<evidence type="ECO:0000256" key="4">
    <source>
        <dbReference type="ARBA" id="ARBA00023128"/>
    </source>
</evidence>
<comment type="caution">
    <text evidence="10">The sequence shown here is derived from an EMBL/GenBank/DDBJ whole genome shotgun (WGS) entry which is preliminary data.</text>
</comment>
<dbReference type="GO" id="GO:0005762">
    <property type="term" value="C:mitochondrial large ribosomal subunit"/>
    <property type="evidence" value="ECO:0007669"/>
    <property type="project" value="TreeGrafter"/>
</dbReference>
<dbReference type="InterPro" id="IPR000618">
    <property type="entry name" value="Insect_cuticle"/>
</dbReference>
<keyword evidence="4" id="KW-0496">Mitochondrion</keyword>
<comment type="similarity">
    <text evidence="6">Belongs to the mitochondrion-specific ribosomal protein mL54 family.</text>
</comment>
<dbReference type="Pfam" id="PF00379">
    <property type="entry name" value="Chitin_bind_4"/>
    <property type="match status" value="1"/>
</dbReference>
<comment type="subcellular location">
    <subcellularLocation>
        <location evidence="1">Mitochondrion</location>
    </subcellularLocation>
</comment>
<feature type="region of interest" description="Disordered" evidence="9">
    <location>
        <begin position="92"/>
        <end position="112"/>
    </location>
</feature>
<evidence type="ECO:0000256" key="5">
    <source>
        <dbReference type="ARBA" id="ARBA00023274"/>
    </source>
</evidence>
<evidence type="ECO:0000313" key="11">
    <source>
        <dbReference type="Proteomes" id="UP000283509"/>
    </source>
</evidence>
<dbReference type="GO" id="GO:0042302">
    <property type="term" value="F:structural constituent of cuticle"/>
    <property type="evidence" value="ECO:0007669"/>
    <property type="project" value="UniProtKB-UniRule"/>
</dbReference>
<sequence length="386" mass="42882">MFTPKDCTALVKNAKTNDASEAWPRTRASRSPALSSQEAGGRRYIKVVRLVAKVSPKLVRVVGASGPQSIMGTQWVVVVAAVVACVLHSPEARPTQTSPSKTASSPSSPKTSVRLQNLSQAVKGDLNRVWNSQLDRQRAKVNLPDNTVKFFDRPGEGRYLYGFEAGDDGRTHMQASDGKGQTVGKYSYTDAHGKEVEVHYVSDDSGFRVISNNLPEDTEDVRKAKEEFFKFFEERKAAHQADKDNAAVVEMIGKSAVPVAAASTAAKASYLLPTCTHVQHMNYAKPAMPKMKGKAKLGPAVEKVRLPVETDPVKLANYVCGSDPVKENPQDIQLKDDSEYPDWLWTLRTGKPPPLRDMDPNTKQYWRRLRTMAMKEKNLLRKTRRR</sequence>
<feature type="compositionally biased region" description="Low complexity" evidence="9">
    <location>
        <begin position="94"/>
        <end position="112"/>
    </location>
</feature>